<evidence type="ECO:0000313" key="5">
    <source>
        <dbReference type="EMBL" id="PMS14670.1"/>
    </source>
</evidence>
<evidence type="ECO:0000259" key="4">
    <source>
        <dbReference type="Pfam" id="PF00696"/>
    </source>
</evidence>
<dbReference type="PANTHER" id="PTHR30409">
    <property type="entry name" value="CARBAMATE KINASE"/>
    <property type="match status" value="1"/>
</dbReference>
<reference evidence="5 6" key="1">
    <citation type="submission" date="2018-01" db="EMBL/GenBank/DDBJ databases">
        <title>Whole genome analyses suggest that Burkholderia sensu lato contains two further novel genera in the rhizoxinica-symbiotica group Mycetohabitans gen. nov., and Trinickia gen. nov.: implications for the evolution of diazotrophy and nodulation in the Burkholderiaceae.</title>
        <authorList>
            <person name="Estrada-de los Santos P."/>
            <person name="Palmer M."/>
            <person name="Chavez-Ramirez B."/>
            <person name="Beukes C."/>
            <person name="Steenkamp E.T."/>
            <person name="Hirsch A.M."/>
            <person name="Manyaka P."/>
            <person name="Maluk M."/>
            <person name="Lafos M."/>
            <person name="Crook M."/>
            <person name="Gross E."/>
            <person name="Simon M.F."/>
            <person name="Bueno dos Reis Junior F."/>
            <person name="Poole P.S."/>
            <person name="Venter S.N."/>
            <person name="James E.K."/>
        </authorList>
    </citation>
    <scope>NUCLEOTIDE SEQUENCE [LARGE SCALE GENOMIC DNA]</scope>
    <source>
        <strain evidence="5 6">GIMN1.004</strain>
    </source>
</reference>
<evidence type="ECO:0000256" key="1">
    <source>
        <dbReference type="ARBA" id="ARBA00011066"/>
    </source>
</evidence>
<name>A0A2N7VBX7_9BURK</name>
<dbReference type="PRINTS" id="PR01469">
    <property type="entry name" value="CARBMTKINASE"/>
</dbReference>
<gene>
    <name evidence="5" type="ORF">C0Z18_30290</name>
</gene>
<dbReference type="Pfam" id="PF00696">
    <property type="entry name" value="AA_kinase"/>
    <property type="match status" value="1"/>
</dbReference>
<evidence type="ECO:0000256" key="2">
    <source>
        <dbReference type="ARBA" id="ARBA00022679"/>
    </source>
</evidence>
<dbReference type="GO" id="GO:0008804">
    <property type="term" value="F:carbamate kinase activity"/>
    <property type="evidence" value="ECO:0007669"/>
    <property type="project" value="UniProtKB-EC"/>
</dbReference>
<dbReference type="SUPFAM" id="SSF53633">
    <property type="entry name" value="Carbamate kinase-like"/>
    <property type="match status" value="1"/>
</dbReference>
<dbReference type="InterPro" id="IPR036393">
    <property type="entry name" value="AceGlu_kinase-like_sf"/>
</dbReference>
<organism evidence="5 6">
    <name type="scientific">Trinickia dabaoshanensis</name>
    <dbReference type="NCBI Taxonomy" id="564714"/>
    <lineage>
        <taxon>Bacteria</taxon>
        <taxon>Pseudomonadati</taxon>
        <taxon>Pseudomonadota</taxon>
        <taxon>Betaproteobacteria</taxon>
        <taxon>Burkholderiales</taxon>
        <taxon>Burkholderiaceae</taxon>
        <taxon>Trinickia</taxon>
    </lineage>
</organism>
<comment type="caution">
    <text evidence="5">The sequence shown here is derived from an EMBL/GenBank/DDBJ whole genome shotgun (WGS) entry which is preliminary data.</text>
</comment>
<protein>
    <submittedName>
        <fullName evidence="5">Carbamate kinase</fullName>
        <ecNumber evidence="5">2.7.2.2</ecNumber>
    </submittedName>
</protein>
<dbReference type="GO" id="GO:0005829">
    <property type="term" value="C:cytosol"/>
    <property type="evidence" value="ECO:0007669"/>
    <property type="project" value="TreeGrafter"/>
</dbReference>
<comment type="similarity">
    <text evidence="1">Belongs to the carbamate kinase family.</text>
</comment>
<dbReference type="EMBL" id="PNYA01000041">
    <property type="protein sequence ID" value="PMS14670.1"/>
    <property type="molecule type" value="Genomic_DNA"/>
</dbReference>
<dbReference type="PANTHER" id="PTHR30409:SF1">
    <property type="entry name" value="CARBAMATE KINASE-RELATED"/>
    <property type="match status" value="1"/>
</dbReference>
<keyword evidence="6" id="KW-1185">Reference proteome</keyword>
<dbReference type="InterPro" id="IPR003964">
    <property type="entry name" value="Carb_kinase"/>
</dbReference>
<dbReference type="EC" id="2.7.2.2" evidence="5"/>
<keyword evidence="3 5" id="KW-0418">Kinase</keyword>
<dbReference type="InterPro" id="IPR001048">
    <property type="entry name" value="Asp/Glu/Uridylate_kinase"/>
</dbReference>
<dbReference type="GO" id="GO:0019546">
    <property type="term" value="P:L-arginine deiminase pathway"/>
    <property type="evidence" value="ECO:0007669"/>
    <property type="project" value="TreeGrafter"/>
</dbReference>
<dbReference type="AlphaFoldDB" id="A0A2N7VBX7"/>
<dbReference type="Gene3D" id="3.40.1160.10">
    <property type="entry name" value="Acetylglutamate kinase-like"/>
    <property type="match status" value="1"/>
</dbReference>
<evidence type="ECO:0000256" key="3">
    <source>
        <dbReference type="ARBA" id="ARBA00022777"/>
    </source>
</evidence>
<sequence>MPARCRRSMPDVREDAVGRASFLYTYGLNSTRRARNRTNHGRRNTNMRIVIALADNALRKRGGQTGASADGHAVRAAAARLAGVVEGNDVVLVHENERGADGSAWSGLSDRTGEAGTHDGVPTPLHADDVHRFDLELRNCLTSARACATLLPMVEVDAADPAFDRPDQPIGAFIVGERAVAAARAKRWDIAKDSIGYRRVVPNLRPVRLPQSEALRRLIDERTVVICAGGVVPVVARADGAWHGVDAVVDPYSAAELIAEAIDADLFVIVTDMAGVFLDWGTANSKLLRHGHPDALREFADTAGAMGPKLRAASHFAERTGRRAAIGALADVERLVAGTAGTTISCERVDPRRFAGGSIAC</sequence>
<feature type="domain" description="Aspartate/glutamate/uridylate kinase" evidence="4">
    <location>
        <begin position="47"/>
        <end position="326"/>
    </location>
</feature>
<proteinExistence type="inferred from homology"/>
<keyword evidence="2 5" id="KW-0808">Transferase</keyword>
<dbReference type="Proteomes" id="UP000235616">
    <property type="component" value="Unassembled WGS sequence"/>
</dbReference>
<accession>A0A2N7VBX7</accession>
<evidence type="ECO:0000313" key="6">
    <source>
        <dbReference type="Proteomes" id="UP000235616"/>
    </source>
</evidence>